<organism evidence="3 4">
    <name type="scientific">Rat cytomegalovirus (strain Maastricht)</name>
    <dbReference type="NCBI Taxonomy" id="79700"/>
    <lineage>
        <taxon>Viruses</taxon>
        <taxon>Duplodnaviria</taxon>
        <taxon>Heunggongvirae</taxon>
        <taxon>Peploviricota</taxon>
        <taxon>Herviviricetes</taxon>
        <taxon>Herpesvirales</taxon>
        <taxon>Orthoherpesviridae</taxon>
        <taxon>Betaherpesvirinae</taxon>
        <taxon>Muromegalovirus</taxon>
        <taxon>Muromegalovirus muridbeta2</taxon>
        <taxon>Murid betaherpesvirus 2</taxon>
    </lineage>
</organism>
<reference evidence="3 4" key="4">
    <citation type="journal article" date="1998" name="J. Virol.">
        <title>The R33 G protein-coupled receptor gene of rat cytomegalovirus plays an essential role in the pathogenesis of viral infection.</title>
        <authorList>
            <person name="Beisser P.S."/>
            <person name="Vink C."/>
            <person name="Van Dam J.G."/>
            <person name="Grauls G."/>
            <person name="Vanherle S.J."/>
            <person name="Bruggeman C.A."/>
        </authorList>
    </citation>
    <scope>NUCLEOTIDE SEQUENCE [LARGE SCALE GENOMIC DNA]</scope>
    <source>
        <strain evidence="3 4">Maastricht</strain>
    </source>
</reference>
<feature type="compositionally biased region" description="Basic and acidic residues" evidence="2">
    <location>
        <begin position="214"/>
        <end position="235"/>
    </location>
</feature>
<dbReference type="Proteomes" id="UP000008288">
    <property type="component" value="Segment"/>
</dbReference>
<dbReference type="InterPro" id="IPR007578">
    <property type="entry name" value="Herpes_U10"/>
</dbReference>
<reference evidence="3 4" key="9">
    <citation type="journal article" date="2000" name="J. Virol.">
        <title>Complete DNA sequence of the rat cytomegalovirus genome.</title>
        <authorList>
            <person name="Vink C."/>
            <person name="Beuken E."/>
            <person name="Bruggeman C.A."/>
        </authorList>
    </citation>
    <scope>NUCLEOTIDE SEQUENCE [LARGE SCALE GENOMIC DNA]</scope>
    <source>
        <strain evidence="3 4">Maastricht</strain>
    </source>
</reference>
<feature type="region of interest" description="Disordered" evidence="2">
    <location>
        <begin position="1"/>
        <end position="262"/>
    </location>
</feature>
<reference evidence="3 4" key="7">
    <citation type="journal article" date="1999" name="J. Virol.">
        <title>Deletion of the R78 G protein-coupled receptor gene from rat cytomegalovirus results in an attenuated, syncytium-inducing mutant strain.</title>
        <authorList>
            <person name="Beisser P.S."/>
            <person name="Grauls G."/>
            <person name="Bruggeman C.A."/>
            <person name="Vink C."/>
        </authorList>
    </citation>
    <scope>NUCLEOTIDE SEQUENCE [LARGE SCALE GENOMIC DNA]</scope>
    <source>
        <strain evidence="3 4">Maastricht</strain>
    </source>
</reference>
<gene>
    <name evidence="3" type="primary">R31</name>
</gene>
<feature type="compositionally biased region" description="Low complexity" evidence="2">
    <location>
        <begin position="137"/>
        <end position="151"/>
    </location>
</feature>
<dbReference type="RefSeq" id="NP_064136.1">
    <property type="nucleotide sequence ID" value="NC_002512.2"/>
</dbReference>
<dbReference type="GeneID" id="940369"/>
<protein>
    <submittedName>
        <fullName evidence="3">PR31</fullName>
    </submittedName>
</protein>
<reference evidence="3 4" key="1">
    <citation type="journal article" date="1996" name="J. Gen. Virol.">
        <title>Cloning and sequence analysis of the genes encoding DNA polymerase, glycoprotein B, ICP18.5 and major DNA-binding protein of rat cytomegalovirus.</title>
        <authorList>
            <person name="Beuken E."/>
            <person name="Slobbe R."/>
            <person name="Bruggeman C.A."/>
            <person name="Vink C."/>
        </authorList>
    </citation>
    <scope>NUCLEOTIDE SEQUENCE [LARGE SCALE GENOMIC DNA]</scope>
    <source>
        <strain evidence="3 4">Maastricht</strain>
    </source>
</reference>
<reference evidence="3 4" key="5">
    <citation type="journal article" date="1998" name="Virology">
        <title>The Maastricht strain and England strain of rat cytomegalovirus represent different betaherpesvirus species rather than strains.</title>
        <authorList>
            <person name="Beisser P.S."/>
            <person name="Kaptein S.J."/>
            <person name="Beuken E."/>
            <person name="Bruggeman C.A."/>
            <person name="Vink C."/>
        </authorList>
    </citation>
    <scope>NUCLEOTIDE SEQUENCE [LARGE SCALE GENOMIC DNA]</scope>
    <source>
        <strain evidence="3 4">Maastricht</strain>
    </source>
</reference>
<comment type="similarity">
    <text evidence="1">Belongs to the herpesviridae U10 family.</text>
</comment>
<reference evidence="3 4" key="10">
    <citation type="journal article" date="2000" name="Virus Res.">
        <title>Rat cytomegalovirus R89 is a highly conserved gene which expresses a spliced transcript.</title>
        <authorList>
            <person name="Gruijthuijsen Y.K."/>
            <person name="Beuken E."/>
            <person name="Bruggeman C.A."/>
            <person name="Vink C."/>
        </authorList>
    </citation>
    <scope>NUCLEOTIDE SEQUENCE [LARGE SCALE GENOMIC DNA]</scope>
    <source>
        <strain evidence="3 4">Maastricht</strain>
    </source>
</reference>
<dbReference type="Pfam" id="PF04489">
    <property type="entry name" value="DUF570"/>
    <property type="match status" value="1"/>
</dbReference>
<name>Q9DWF8_RCMVM</name>
<reference evidence="3 4" key="8">
    <citation type="journal article" date="2000" name="J. Virol.">
        <title>The r144 major histocompatibility complex class I-like gene of rat cytomegalovirus is dispensable for both acute and long-term infection in the immunocompromised host.</title>
        <authorList>
            <person name="Beisser P.S."/>
            <person name="Kloover J.S."/>
            <person name="Grauls G.E."/>
            <person name="Blok M.J."/>
            <person name="Bruggeman C.A."/>
            <person name="Vink C."/>
        </authorList>
    </citation>
    <scope>NUCLEOTIDE SEQUENCE [LARGE SCALE GENOMIC DNA]</scope>
    <source>
        <strain evidence="3 4">Maastricht</strain>
    </source>
</reference>
<feature type="compositionally biased region" description="Basic and acidic residues" evidence="2">
    <location>
        <begin position="72"/>
        <end position="81"/>
    </location>
</feature>
<evidence type="ECO:0000313" key="4">
    <source>
        <dbReference type="Proteomes" id="UP000008288"/>
    </source>
</evidence>
<evidence type="ECO:0000256" key="2">
    <source>
        <dbReference type="SAM" id="MobiDB-lite"/>
    </source>
</evidence>
<evidence type="ECO:0000313" key="3">
    <source>
        <dbReference type="EMBL" id="AAF99131.1"/>
    </source>
</evidence>
<dbReference type="EMBL" id="AF232689">
    <property type="protein sequence ID" value="AAF99131.1"/>
    <property type="molecule type" value="Genomic_DNA"/>
</dbReference>
<accession>Q9DWF8</accession>
<organismHost>
    <name type="scientific">Rattus</name>
    <name type="common">rats</name>
    <dbReference type="NCBI Taxonomy" id="10114"/>
</organismHost>
<reference evidence="3 4" key="3">
    <citation type="journal article" date="1997" name="J. Gen. Virol.">
        <title>Cloning and functional characterization of the origin of lytic-phase DNA replication of rat cytomegalovirus.</title>
        <authorList>
            <person name="Vink C."/>
            <person name="Beuken E."/>
            <person name="Bruggeman C.A."/>
        </authorList>
    </citation>
    <scope>NUCLEOTIDE SEQUENCE [LARGE SCALE GENOMIC DNA]</scope>
    <source>
        <strain evidence="3 4">Maastricht</strain>
    </source>
</reference>
<feature type="compositionally biased region" description="Basic and acidic residues" evidence="2">
    <location>
        <begin position="13"/>
        <end position="35"/>
    </location>
</feature>
<reference evidence="3 4" key="6">
    <citation type="journal article" date="1999" name="J. Gen. Virol.">
        <title>The rat cytomegalovirus R32 gene encodes a virion-associated protein that elicits a strong humoral immune response in infected rats.</title>
        <authorList>
            <person name="Beuken E."/>
            <person name="Grauls G."/>
            <person name="Bruggeman C.A."/>
            <person name="Vink C."/>
        </authorList>
    </citation>
    <scope>NUCLEOTIDE SEQUENCE [LARGE SCALE GENOMIC DNA]</scope>
    <source>
        <strain evidence="3 4">Maastricht</strain>
    </source>
</reference>
<feature type="compositionally biased region" description="Pro residues" evidence="2">
    <location>
        <begin position="203"/>
        <end position="212"/>
    </location>
</feature>
<reference evidence="3 4" key="2">
    <citation type="journal article" date="1996" name="J. Virol.">
        <title>Structure of the rat cytomegalovirus genome termini.</title>
        <authorList>
            <person name="Vink C."/>
            <person name="Beuken E."/>
            <person name="Bruggeman C.A."/>
        </authorList>
    </citation>
    <scope>NUCLEOTIDE SEQUENCE [LARGE SCALE GENOMIC DNA]</scope>
    <source>
        <strain evidence="3 4">Maastricht</strain>
    </source>
</reference>
<dbReference type="OrthoDB" id="7294at10239"/>
<evidence type="ECO:0000256" key="1">
    <source>
        <dbReference type="ARBA" id="ARBA00009338"/>
    </source>
</evidence>
<dbReference type="KEGG" id="vg:940369"/>
<keyword evidence="4" id="KW-1185">Reference proteome</keyword>
<sequence length="773" mass="85964">MSETQKHAPRSQEPGERAYKEGPDRADRSDLRTELARGVLYITGSRGGKSATGPRKRESGENHPGQGLRPDSNMEARENEHVSSPLRRATTCREDGPEHHRARSSSASRSHRRERQKPSPDSLASFKRMRRDRETPSRGSESSSGRETTPSRNHHGGGSTPERPPPTMDSALAMAMTMTERFGRRESPGRHHGRRNGNTTPRNSPPQQPPPSQARERGDARDARDAREESQREDAAPSSSSVADPETGAETSDSDAQPHPLGYYGQISVQQAMDMSAQQPSIIVGTPNASVSIGAGDYSSPVVLVNGSEATVLDTSGECMREICDNLTKYTNSIDFATQDSRFQTNASPRRHINSYRGRLLTIVCQYNQLVPDELRARYHKGGIHFSTTVMASPFHLPDGTLHNWATMLTPRATGIPGGFFLLTSLKGNAAVCQPFITRGGTRAALVTYPSASSAPPPKKIVKLDLTCMFFTPFRIPEFGVRMIALDDPMFRAGGIAFGIMSPVKRTGATTVALFSGLTWCIRTAIGEHGQMITTYAAWFECTQDNAYGTCKFWRPGPPAVYECGEHEVTITVENMYVIHGGRKLIGTLAVRSDYFTAPSLRTEMMPSMLVLRFELYGVRHREPEIMFATNPTCHLAWPLGESEHEIHVYSPYDVQFKGGRHHFSLDLRYFKPQHRRCFLVSVPQDETRFHTAMTVWRPDAPLRLTLVSHLPNLQLHRGTQVATLYLIHTTEGDVYQVNEQAALKLIKCNDATNLYAGDLRLPRDNFAFYDEL</sequence>
<proteinExistence type="inferred from homology"/>